<dbReference type="InterPro" id="IPR038102">
    <property type="entry name" value="EYA_dom_sf"/>
</dbReference>
<evidence type="ECO:0000256" key="1">
    <source>
        <dbReference type="ARBA" id="ARBA00004123"/>
    </source>
</evidence>
<accession>A0A8S1BS00</accession>
<comment type="subcellular location">
    <subcellularLocation>
        <location evidence="1">Nucleus</location>
    </subcellularLocation>
</comment>
<feature type="active site" description="Nucleophile" evidence="13">
    <location>
        <position position="576"/>
    </location>
</feature>
<evidence type="ECO:0000256" key="13">
    <source>
        <dbReference type="PIRSR" id="PIRSR628472-1"/>
    </source>
</evidence>
<comment type="cofactor">
    <cofactor evidence="14 15">
        <name>Mg(2+)</name>
        <dbReference type="ChEBI" id="CHEBI:18420"/>
    </cofactor>
    <text evidence="14 15">Binds 1 Mg(2+) ion per subunit.</text>
</comment>
<evidence type="ECO:0000256" key="14">
    <source>
        <dbReference type="PIRSR" id="PIRSR628472-2"/>
    </source>
</evidence>
<evidence type="ECO:0000256" key="11">
    <source>
        <dbReference type="ARBA" id="ARBA00023242"/>
    </source>
</evidence>
<dbReference type="NCBIfam" id="TIGR01658">
    <property type="entry name" value="EYA-cons_domain"/>
    <property type="match status" value="1"/>
</dbReference>
<keyword evidence="6 14" id="KW-0460">Magnesium</keyword>
<evidence type="ECO:0000313" key="18">
    <source>
        <dbReference type="Proteomes" id="UP000494165"/>
    </source>
</evidence>
<feature type="binding site" evidence="14">
    <location>
        <position position="576"/>
    </location>
    <ligand>
        <name>Mg(2+)</name>
        <dbReference type="ChEBI" id="CHEBI:18420"/>
    </ligand>
</feature>
<evidence type="ECO:0000313" key="17">
    <source>
        <dbReference type="EMBL" id="CAB3359292.1"/>
    </source>
</evidence>
<feature type="region of interest" description="Disordered" evidence="16">
    <location>
        <begin position="56"/>
        <end position="98"/>
    </location>
</feature>
<keyword evidence="8 15" id="KW-0805">Transcription regulation</keyword>
<keyword evidence="4 14" id="KW-0479">Metal-binding</keyword>
<evidence type="ECO:0000256" key="9">
    <source>
        <dbReference type="ARBA" id="ARBA00023159"/>
    </source>
</evidence>
<organism evidence="17 18">
    <name type="scientific">Cloeon dipterum</name>
    <dbReference type="NCBI Taxonomy" id="197152"/>
    <lineage>
        <taxon>Eukaryota</taxon>
        <taxon>Metazoa</taxon>
        <taxon>Ecdysozoa</taxon>
        <taxon>Arthropoda</taxon>
        <taxon>Hexapoda</taxon>
        <taxon>Insecta</taxon>
        <taxon>Pterygota</taxon>
        <taxon>Palaeoptera</taxon>
        <taxon>Ephemeroptera</taxon>
        <taxon>Pisciforma</taxon>
        <taxon>Baetidae</taxon>
        <taxon>Cloeon</taxon>
    </lineage>
</organism>
<feature type="binding site" evidence="14">
    <location>
        <position position="578"/>
    </location>
    <ligand>
        <name>Mg(2+)</name>
        <dbReference type="ChEBI" id="CHEBI:18420"/>
    </ligand>
</feature>
<dbReference type="InterPro" id="IPR006545">
    <property type="entry name" value="EYA_dom"/>
</dbReference>
<protein>
    <recommendedName>
        <fullName evidence="15">Eyes absent homolog</fullName>
        <ecNumber evidence="15">3.1.3.48</ecNumber>
    </recommendedName>
</protein>
<feature type="compositionally biased region" description="Polar residues" evidence="16">
    <location>
        <begin position="489"/>
        <end position="500"/>
    </location>
</feature>
<evidence type="ECO:0000256" key="16">
    <source>
        <dbReference type="SAM" id="MobiDB-lite"/>
    </source>
</evidence>
<evidence type="ECO:0000256" key="8">
    <source>
        <dbReference type="ARBA" id="ARBA00023015"/>
    </source>
</evidence>
<dbReference type="Proteomes" id="UP000494165">
    <property type="component" value="Unassembled WGS sequence"/>
</dbReference>
<dbReference type="GO" id="GO:0030154">
    <property type="term" value="P:cell differentiation"/>
    <property type="evidence" value="ECO:0007669"/>
    <property type="project" value="TreeGrafter"/>
</dbReference>
<feature type="active site" description="Proton donor" evidence="13">
    <location>
        <position position="578"/>
    </location>
</feature>
<gene>
    <name evidence="17" type="ORF">CLODIP_2_CD05336</name>
</gene>
<keyword evidence="7 15" id="KW-0904">Protein phosphatase</keyword>
<dbReference type="FunFam" id="3.40.50.12350:FF:000001">
    <property type="entry name" value="Eyes absent homolog"/>
    <property type="match status" value="1"/>
</dbReference>
<feature type="compositionally biased region" description="Polar residues" evidence="16">
    <location>
        <begin position="210"/>
        <end position="224"/>
    </location>
</feature>
<proteinExistence type="inferred from homology"/>
<dbReference type="CDD" id="cd02601">
    <property type="entry name" value="HAD_Eya"/>
    <property type="match status" value="1"/>
</dbReference>
<evidence type="ECO:0000256" key="15">
    <source>
        <dbReference type="RuleBase" id="RU362036"/>
    </source>
</evidence>
<dbReference type="GO" id="GO:0004725">
    <property type="term" value="F:protein tyrosine phosphatase activity"/>
    <property type="evidence" value="ECO:0007669"/>
    <property type="project" value="UniProtKB-EC"/>
</dbReference>
<dbReference type="EMBL" id="CADEPI010000001">
    <property type="protein sequence ID" value="CAB3359292.1"/>
    <property type="molecule type" value="Genomic_DNA"/>
</dbReference>
<evidence type="ECO:0000256" key="12">
    <source>
        <dbReference type="ARBA" id="ARBA00051722"/>
    </source>
</evidence>
<keyword evidence="9" id="KW-0010">Activator</keyword>
<dbReference type="GO" id="GO:0046872">
    <property type="term" value="F:metal ion binding"/>
    <property type="evidence" value="ECO:0007669"/>
    <property type="project" value="UniProtKB-KW"/>
</dbReference>
<reference evidence="17 18" key="1">
    <citation type="submission" date="2020-04" db="EMBL/GenBank/DDBJ databases">
        <authorList>
            <person name="Alioto T."/>
            <person name="Alioto T."/>
            <person name="Gomez Garrido J."/>
        </authorList>
    </citation>
    <scope>NUCLEOTIDE SEQUENCE [LARGE SCALE GENOMIC DNA]</scope>
</reference>
<comment type="catalytic activity">
    <reaction evidence="12 15">
        <text>O-phospho-L-tyrosyl-[protein] + H2O = L-tyrosyl-[protein] + phosphate</text>
        <dbReference type="Rhea" id="RHEA:10684"/>
        <dbReference type="Rhea" id="RHEA-COMP:10136"/>
        <dbReference type="Rhea" id="RHEA-COMP:20101"/>
        <dbReference type="ChEBI" id="CHEBI:15377"/>
        <dbReference type="ChEBI" id="CHEBI:43474"/>
        <dbReference type="ChEBI" id="CHEBI:46858"/>
        <dbReference type="ChEBI" id="CHEBI:61978"/>
        <dbReference type="EC" id="3.1.3.48"/>
    </reaction>
</comment>
<feature type="region of interest" description="Disordered" evidence="16">
    <location>
        <begin position="118"/>
        <end position="239"/>
    </location>
</feature>
<keyword evidence="10" id="KW-0804">Transcription</keyword>
<dbReference type="PANTHER" id="PTHR10190">
    <property type="entry name" value="EYES ABSENT"/>
    <property type="match status" value="1"/>
</dbReference>
<comment type="similarity">
    <text evidence="2 15">Belongs to the HAD-like hydrolase superfamily. EYA family.</text>
</comment>
<dbReference type="InterPro" id="IPR028472">
    <property type="entry name" value="EYA"/>
</dbReference>
<dbReference type="EC" id="3.1.3.48" evidence="15"/>
<dbReference type="SFLD" id="SFLDS00003">
    <property type="entry name" value="Haloacid_Dehalogenase"/>
    <property type="match status" value="1"/>
</dbReference>
<dbReference type="GO" id="GO:0045739">
    <property type="term" value="P:positive regulation of DNA repair"/>
    <property type="evidence" value="ECO:0007669"/>
    <property type="project" value="TreeGrafter"/>
</dbReference>
<evidence type="ECO:0000256" key="2">
    <source>
        <dbReference type="ARBA" id="ARBA00010501"/>
    </source>
</evidence>
<evidence type="ECO:0000256" key="3">
    <source>
        <dbReference type="ARBA" id="ARBA00022473"/>
    </source>
</evidence>
<comment type="caution">
    <text evidence="17">The sequence shown here is derived from an EMBL/GenBank/DDBJ whole genome shotgun (WGS) entry which is preliminary data.</text>
</comment>
<dbReference type="SFLD" id="SFLDG01129">
    <property type="entry name" value="C1.5:_HAD__Beta-PGM__Phosphata"/>
    <property type="match status" value="1"/>
</dbReference>
<keyword evidence="5 15" id="KW-0378">Hydrolase</keyword>
<dbReference type="AlphaFoldDB" id="A0A8S1BS00"/>
<dbReference type="GO" id="GO:2001240">
    <property type="term" value="P:negative regulation of extrinsic apoptotic signaling pathway in absence of ligand"/>
    <property type="evidence" value="ECO:0007669"/>
    <property type="project" value="TreeGrafter"/>
</dbReference>
<feature type="region of interest" description="Disordered" evidence="16">
    <location>
        <begin position="489"/>
        <end position="568"/>
    </location>
</feature>
<feature type="compositionally biased region" description="Basic and acidic residues" evidence="16">
    <location>
        <begin position="119"/>
        <end position="134"/>
    </location>
</feature>
<sequence length="841" mass="87563">MKRELQLVGDFWSQDYSGLREFVAHAPAASGLSCCLAGAPPSAAAALALHEAAAGRVSPGARGPHESGLPPPSSRQPPSAAAVAGLQQHQPPEPNMLYNASYYNYSPLPTSFYPQVKRARTEAPENEVPERSRSLEPTSGNISSPASQSDSTTCGSPPSAATSAPPSSQQQDAAATPAASSATTPTATSSASTVAAATPAHLTNGMPPQHSATSQTSVAGQEGSSVMEAGSSTSPHQAPAASYSSASWAVTGDSNAGESISSYTGEKDYHQTSTYSSSQYYSSMSQAYSGQSAASAYMQSPGFYSSHQAQTASPYGMLPSSYGSVPSRGLSQSCKVGSNLSQAVAAAAAASYLGSPYSTAFASSASVQSAQPPAAHPYSYGSSSYTSSGVSSTSGTFASNGTSSSQPFSSQQAASSMDYGGYPYTQATAAGYPYYHPQSSYSPYMTASSAASPSSNGSGSTSGGALLGASNGSSSSGGSYHLASLTTQPALSADSPSNYTMAEAGPNSPVKAGSIPGGSDANGIGNRRTSAASSRDPAGAETAPQASNRASRGRNRRQNNPSPSPESSLERVFIWDLDETIIIFHSLLTGSYASRFGKDTNGVIQLGFRMEELVFSLADTHMFFNDVEDCDQVHIDDVASDDNGQDLGSYNFTADGFHAAASNGNLCLATGGVRGGVDWMRKLAFRYRRIKEMYNNYRHSVGGLLGPAKRDQWLQLRAEIEAVTENWLTLAIKCITLINSRPNCVNVLVTTTQLVPALAKVLLFGLGGLFPIENIYSATKIGKESCFERIVTRFGRKCTYVVVGDGQDEEAAAKQMNFPFWRISSHSDTAALYNALDMGFL</sequence>
<evidence type="ECO:0000256" key="7">
    <source>
        <dbReference type="ARBA" id="ARBA00022912"/>
    </source>
</evidence>
<keyword evidence="11" id="KW-0539">Nucleus</keyword>
<evidence type="ECO:0000256" key="6">
    <source>
        <dbReference type="ARBA" id="ARBA00022842"/>
    </source>
</evidence>
<keyword evidence="3" id="KW-0217">Developmental protein</keyword>
<feature type="compositionally biased region" description="Low complexity" evidence="16">
    <location>
        <begin position="558"/>
        <end position="568"/>
    </location>
</feature>
<name>A0A8S1BS00_9INSE</name>
<dbReference type="Gene3D" id="3.40.50.12350">
    <property type="match status" value="1"/>
</dbReference>
<dbReference type="PANTHER" id="PTHR10190:SF16">
    <property type="entry name" value="DEVELOPMENTAL PROTEIN EYES ABSENT"/>
    <property type="match status" value="1"/>
</dbReference>
<dbReference type="InterPro" id="IPR042577">
    <property type="entry name" value="EYA_dom_metazoan"/>
</dbReference>
<evidence type="ECO:0000256" key="5">
    <source>
        <dbReference type="ARBA" id="ARBA00022801"/>
    </source>
</evidence>
<dbReference type="OrthoDB" id="167668at2759"/>
<evidence type="ECO:0000256" key="10">
    <source>
        <dbReference type="ARBA" id="ARBA00023163"/>
    </source>
</evidence>
<evidence type="ECO:0000256" key="4">
    <source>
        <dbReference type="ARBA" id="ARBA00022723"/>
    </source>
</evidence>
<dbReference type="Pfam" id="PF00702">
    <property type="entry name" value="Hydrolase"/>
    <property type="match status" value="1"/>
</dbReference>
<feature type="compositionally biased region" description="Polar residues" evidence="16">
    <location>
        <begin position="135"/>
        <end position="155"/>
    </location>
</feature>
<keyword evidence="18" id="KW-1185">Reference proteome</keyword>
<dbReference type="PROSITE" id="PS51257">
    <property type="entry name" value="PROKAR_LIPOPROTEIN"/>
    <property type="match status" value="1"/>
</dbReference>
<feature type="compositionally biased region" description="Low complexity" evidence="16">
    <location>
        <begin position="156"/>
        <end position="200"/>
    </location>
</feature>
<feature type="binding site" evidence="14">
    <location>
        <position position="805"/>
    </location>
    <ligand>
        <name>Mg(2+)</name>
        <dbReference type="ChEBI" id="CHEBI:18420"/>
    </ligand>
</feature>
<dbReference type="GO" id="GO:0005634">
    <property type="term" value="C:nucleus"/>
    <property type="evidence" value="ECO:0007669"/>
    <property type="project" value="UniProtKB-SubCell"/>
</dbReference>